<dbReference type="InterPro" id="IPR008915">
    <property type="entry name" value="Peptidase_M50"/>
</dbReference>
<sequence>MARSLFSSSWHSVADLRPRLIPLARVERHVYRDKVWYVVQDQSGGRYHRLTPAAYRLVQGMDGKQTVQALWEHANLSGHGDECTQNEVVDLLVQLHSADLLLVDTNSDSAALFARYRKKRRATLKQYLLNPMSLKFPLVDPDAFLQRIVPFTGWWFSTLGAVIWMLVVVPALVLAVMHWSDLTHNFSDQILSSSNLLVMFCVYPVVKLLHELGHGIAARKWGAPVHEMGLMFLVFAPVPYVNASATAIFPSRVQRSVVAAAGMLVEVFVAAIALYVWLLIEPGVSRAVAYNVIVVAGVSTLIVNGNPLLRFDAYYIFTDLIEMPNLAQRGQKYYTYLWDRHICGAHDADQPVETPAEKRWLLAYTPLAWCYRMFLTVTIVMFVSSAFFIFGVLLAIWVCITAFGMPLWKSYRHVVNSASLQRVRRRALRVSLAIVLVVLSLLFIVPAPLRTQAEGVVWLPERAIVRAGGDGFFRSWLDTPGGGVEAGQALFVLEDIGLSAEIELARARLHEAESRLRAEQFSDPVKAVLLERQRRMEAELLARLEERASLLVAHAGASGRLIVPRAQDLAGAFLRKGDLVGYVLDRDDLIARVVVRQDDIDLVRERMRAAELRFADWIGRAHVTQVVRPAAGGVDTLPSPALGIHGGGSVPTAVDDPEGLRTLERVFLIDMALPARDEAIGFGERVFVRFDLGWEPIGVQGLRRLRQLFLSKFGV</sequence>
<protein>
    <submittedName>
        <fullName evidence="9">Site-2 protease family protein</fullName>
    </submittedName>
</protein>
<keyword evidence="9" id="KW-0378">Hydrolase</keyword>
<keyword evidence="6 7" id="KW-0472">Membrane</keyword>
<evidence type="ECO:0000256" key="5">
    <source>
        <dbReference type="ARBA" id="ARBA00022989"/>
    </source>
</evidence>
<reference evidence="10" key="1">
    <citation type="journal article" date="2019" name="Int. J. Syst. Evol. Microbiol.">
        <title>The Global Catalogue of Microorganisms (GCM) 10K type strain sequencing project: providing services to taxonomists for standard genome sequencing and annotation.</title>
        <authorList>
            <consortium name="The Broad Institute Genomics Platform"/>
            <consortium name="The Broad Institute Genome Sequencing Center for Infectious Disease"/>
            <person name="Wu L."/>
            <person name="Ma J."/>
        </authorList>
    </citation>
    <scope>NUCLEOTIDE SEQUENCE [LARGE SCALE GENOMIC DNA]</scope>
    <source>
        <strain evidence="10">CCUG 48884</strain>
    </source>
</reference>
<comment type="similarity">
    <text evidence="3">Belongs to the peptidase M50B family.</text>
</comment>
<dbReference type="InterPro" id="IPR041881">
    <property type="entry name" value="PqqD_sf"/>
</dbReference>
<dbReference type="SUPFAM" id="SSF111369">
    <property type="entry name" value="HlyD-like secretion proteins"/>
    <property type="match status" value="1"/>
</dbReference>
<dbReference type="Proteomes" id="UP001597158">
    <property type="component" value="Unassembled WGS sequence"/>
</dbReference>
<evidence type="ECO:0000313" key="9">
    <source>
        <dbReference type="EMBL" id="MFD1264738.1"/>
    </source>
</evidence>
<feature type="transmembrane region" description="Helical" evidence="7">
    <location>
        <begin position="257"/>
        <end position="280"/>
    </location>
</feature>
<dbReference type="PANTHER" id="PTHR13325">
    <property type="entry name" value="PROTEASE M50 MEMBRANE-BOUND TRANSCRIPTION FACTOR SITE 2 PROTEASE"/>
    <property type="match status" value="1"/>
</dbReference>
<feature type="transmembrane region" description="Helical" evidence="7">
    <location>
        <begin position="287"/>
        <end position="305"/>
    </location>
</feature>
<evidence type="ECO:0000256" key="2">
    <source>
        <dbReference type="ARBA" id="ARBA00004127"/>
    </source>
</evidence>
<dbReference type="GO" id="GO:0006508">
    <property type="term" value="P:proteolysis"/>
    <property type="evidence" value="ECO:0007669"/>
    <property type="project" value="UniProtKB-KW"/>
</dbReference>
<name>A0ABW3WJ08_9RHOO</name>
<dbReference type="GO" id="GO:0008233">
    <property type="term" value="F:peptidase activity"/>
    <property type="evidence" value="ECO:0007669"/>
    <property type="project" value="UniProtKB-KW"/>
</dbReference>
<keyword evidence="4 7" id="KW-0812">Transmembrane</keyword>
<evidence type="ECO:0000259" key="8">
    <source>
        <dbReference type="Pfam" id="PF02163"/>
    </source>
</evidence>
<feature type="transmembrane region" description="Helical" evidence="7">
    <location>
        <begin position="374"/>
        <end position="407"/>
    </location>
</feature>
<evidence type="ECO:0000313" key="10">
    <source>
        <dbReference type="Proteomes" id="UP001597158"/>
    </source>
</evidence>
<keyword evidence="9" id="KW-0645">Protease</keyword>
<feature type="domain" description="Peptidase M50" evidence="8">
    <location>
        <begin position="206"/>
        <end position="303"/>
    </location>
</feature>
<feature type="transmembrane region" description="Helical" evidence="7">
    <location>
        <begin position="427"/>
        <end position="445"/>
    </location>
</feature>
<comment type="subcellular location">
    <subcellularLocation>
        <location evidence="2">Endomembrane system</location>
        <topology evidence="2">Multi-pass membrane protein</topology>
    </subcellularLocation>
</comment>
<evidence type="ECO:0000256" key="3">
    <source>
        <dbReference type="ARBA" id="ARBA00007931"/>
    </source>
</evidence>
<accession>A0ABW3WJ08</accession>
<feature type="transmembrane region" description="Helical" evidence="7">
    <location>
        <begin position="190"/>
        <end position="209"/>
    </location>
</feature>
<evidence type="ECO:0000256" key="6">
    <source>
        <dbReference type="ARBA" id="ARBA00023136"/>
    </source>
</evidence>
<proteinExistence type="inferred from homology"/>
<feature type="transmembrane region" description="Helical" evidence="7">
    <location>
        <begin position="230"/>
        <end position="251"/>
    </location>
</feature>
<organism evidence="9 10">
    <name type="scientific">Thauera mechernichensis</name>
    <dbReference type="NCBI Taxonomy" id="82788"/>
    <lineage>
        <taxon>Bacteria</taxon>
        <taxon>Pseudomonadati</taxon>
        <taxon>Pseudomonadota</taxon>
        <taxon>Betaproteobacteria</taxon>
        <taxon>Rhodocyclales</taxon>
        <taxon>Zoogloeaceae</taxon>
        <taxon>Thauera</taxon>
    </lineage>
</organism>
<keyword evidence="5 7" id="KW-1133">Transmembrane helix</keyword>
<comment type="cofactor">
    <cofactor evidence="1">
        <name>Zn(2+)</name>
        <dbReference type="ChEBI" id="CHEBI:29105"/>
    </cofactor>
</comment>
<gene>
    <name evidence="9" type="ORF">ACFQ4M_14240</name>
</gene>
<dbReference type="PANTHER" id="PTHR13325:SF3">
    <property type="entry name" value="MEMBRANE-BOUND TRANSCRIPTION FACTOR SITE-2 PROTEASE"/>
    <property type="match status" value="1"/>
</dbReference>
<keyword evidence="10" id="KW-1185">Reference proteome</keyword>
<dbReference type="InterPro" id="IPR001193">
    <property type="entry name" value="MBTPS2"/>
</dbReference>
<comment type="caution">
    <text evidence="9">The sequence shown here is derived from an EMBL/GenBank/DDBJ whole genome shotgun (WGS) entry which is preliminary data.</text>
</comment>
<dbReference type="EMBL" id="JBHTMC010000026">
    <property type="protein sequence ID" value="MFD1264738.1"/>
    <property type="molecule type" value="Genomic_DNA"/>
</dbReference>
<dbReference type="RefSeq" id="WP_277832093.1">
    <property type="nucleotide sequence ID" value="NZ_JARQZE010000004.1"/>
</dbReference>
<dbReference type="Pfam" id="PF02163">
    <property type="entry name" value="Peptidase_M50"/>
    <property type="match status" value="1"/>
</dbReference>
<evidence type="ECO:0000256" key="4">
    <source>
        <dbReference type="ARBA" id="ARBA00022692"/>
    </source>
</evidence>
<dbReference type="Gene3D" id="1.10.10.1150">
    <property type="entry name" value="Coenzyme PQQ synthesis protein D (PqqD)"/>
    <property type="match status" value="1"/>
</dbReference>
<feature type="transmembrane region" description="Helical" evidence="7">
    <location>
        <begin position="154"/>
        <end position="178"/>
    </location>
</feature>
<evidence type="ECO:0000256" key="7">
    <source>
        <dbReference type="SAM" id="Phobius"/>
    </source>
</evidence>
<evidence type="ECO:0000256" key="1">
    <source>
        <dbReference type="ARBA" id="ARBA00001947"/>
    </source>
</evidence>